<dbReference type="PROSITE" id="PS51257">
    <property type="entry name" value="PROKAR_LIPOPROTEIN"/>
    <property type="match status" value="1"/>
</dbReference>
<name>A0ABW5MBC3_9BACT</name>
<gene>
    <name evidence="1" type="ORF">ACFSUS_25330</name>
</gene>
<dbReference type="Proteomes" id="UP001597469">
    <property type="component" value="Unassembled WGS sequence"/>
</dbReference>
<accession>A0ABW5MBC3</accession>
<evidence type="ECO:0000313" key="2">
    <source>
        <dbReference type="Proteomes" id="UP001597469"/>
    </source>
</evidence>
<reference evidence="2" key="1">
    <citation type="journal article" date="2019" name="Int. J. Syst. Evol. Microbiol.">
        <title>The Global Catalogue of Microorganisms (GCM) 10K type strain sequencing project: providing services to taxonomists for standard genome sequencing and annotation.</title>
        <authorList>
            <consortium name="The Broad Institute Genomics Platform"/>
            <consortium name="The Broad Institute Genome Sequencing Center for Infectious Disease"/>
            <person name="Wu L."/>
            <person name="Ma J."/>
        </authorList>
    </citation>
    <scope>NUCLEOTIDE SEQUENCE [LARGE SCALE GENOMIC DNA]</scope>
    <source>
        <strain evidence="2">KCTC 42805</strain>
    </source>
</reference>
<dbReference type="RefSeq" id="WP_381527208.1">
    <property type="nucleotide sequence ID" value="NZ_JBHULN010000023.1"/>
</dbReference>
<dbReference type="InterPro" id="IPR013211">
    <property type="entry name" value="LVIVD"/>
</dbReference>
<dbReference type="EMBL" id="JBHULN010000023">
    <property type="protein sequence ID" value="MFD2573984.1"/>
    <property type="molecule type" value="Genomic_DNA"/>
</dbReference>
<proteinExistence type="predicted"/>
<comment type="caution">
    <text evidence="1">The sequence shown here is derived from an EMBL/GenBank/DDBJ whole genome shotgun (WGS) entry which is preliminary data.</text>
</comment>
<organism evidence="1 2">
    <name type="scientific">Spirosoma soli</name>
    <dbReference type="NCBI Taxonomy" id="1770529"/>
    <lineage>
        <taxon>Bacteria</taxon>
        <taxon>Pseudomonadati</taxon>
        <taxon>Bacteroidota</taxon>
        <taxon>Cytophagia</taxon>
        <taxon>Cytophagales</taxon>
        <taxon>Cytophagaceae</taxon>
        <taxon>Spirosoma</taxon>
    </lineage>
</organism>
<sequence length="433" mass="48497">MKRLYVFLVLPLLWLTSCTDKCEETRTFRRYTPVSLTAYQVRQNVRTEGARALVKPGKIYTKDGFLFINELKEGIHVIDNRNPSAPKSIAFLRVPGNGDIAVRNSILYADSYMDLVAFDISDVNDIKLVKRVDGVFPSGIFEGGYWSYNGQSGIINDQNVDYVTETISTNCEESPTPGGGWGRPFLLSFAQTANFDASKVNTTNGVAGSMARFALYDKYLYAVNNSEMRLFNVQNPADPKVGNKIQMSWGIETIFPYRDKLFIGSQTGMHIYDNANPEKPVQLSTFQHARVCDPVVVHENTAYVTLRSGSTCQGFTNQLDVVDISNITSPRLLKSYPMRNPHGLGVDYPNLFICEGAYGLKSFNASDMLNIDKNQLQHIEGMDAYDVIPLGSSSAGNKTLLMIGKDGFYQFDYQNPRQLRLLSKIPVSRPSYY</sequence>
<dbReference type="Pfam" id="PF08309">
    <property type="entry name" value="LVIVD"/>
    <property type="match status" value="1"/>
</dbReference>
<keyword evidence="2" id="KW-1185">Reference proteome</keyword>
<evidence type="ECO:0000313" key="1">
    <source>
        <dbReference type="EMBL" id="MFD2573984.1"/>
    </source>
</evidence>
<protein>
    <submittedName>
        <fullName evidence="1">LVIVD repeat-containing protein</fullName>
    </submittedName>
</protein>